<sequence length="89" mass="9996">MSCHVTSPTSVLRFEVLYLLIRRNYHLDSPASITAVRLVVSPVRGQLPQYIWQGPLRCLFALWGLSEYRVELSHCLVLAKRGLGCLVAG</sequence>
<dbReference type="Proteomes" id="UP001428341">
    <property type="component" value="Unassembled WGS sequence"/>
</dbReference>
<keyword evidence="2" id="KW-1185">Reference proteome</keyword>
<reference evidence="1 2" key="1">
    <citation type="submission" date="2024-05" db="EMBL/GenBank/DDBJ databases">
        <title>Haplotype-resolved chromosome-level genome assembly of Huyou (Citrus changshanensis).</title>
        <authorList>
            <person name="Miao C."/>
            <person name="Chen W."/>
            <person name="Wu Y."/>
            <person name="Wang L."/>
            <person name="Zhao S."/>
            <person name="Grierson D."/>
            <person name="Xu C."/>
            <person name="Chen K."/>
        </authorList>
    </citation>
    <scope>NUCLEOTIDE SEQUENCE [LARGE SCALE GENOMIC DNA]</scope>
    <source>
        <strain evidence="1">01-14</strain>
        <tissue evidence="1">Leaf</tissue>
    </source>
</reference>
<evidence type="ECO:0000313" key="2">
    <source>
        <dbReference type="Proteomes" id="UP001428341"/>
    </source>
</evidence>
<dbReference type="EMBL" id="JBCGBO010000004">
    <property type="protein sequence ID" value="KAK9210151.1"/>
    <property type="molecule type" value="Genomic_DNA"/>
</dbReference>
<dbReference type="AlphaFoldDB" id="A0AAP0MLT9"/>
<proteinExistence type="predicted"/>
<evidence type="ECO:0000313" key="1">
    <source>
        <dbReference type="EMBL" id="KAK9210151.1"/>
    </source>
</evidence>
<accession>A0AAP0MLT9</accession>
<protein>
    <submittedName>
        <fullName evidence="1">Uncharacterized protein</fullName>
    </submittedName>
</protein>
<name>A0AAP0MLT9_9ROSI</name>
<gene>
    <name evidence="1" type="ORF">WN944_002520</name>
</gene>
<organism evidence="1 2">
    <name type="scientific">Citrus x changshan-huyou</name>
    <dbReference type="NCBI Taxonomy" id="2935761"/>
    <lineage>
        <taxon>Eukaryota</taxon>
        <taxon>Viridiplantae</taxon>
        <taxon>Streptophyta</taxon>
        <taxon>Embryophyta</taxon>
        <taxon>Tracheophyta</taxon>
        <taxon>Spermatophyta</taxon>
        <taxon>Magnoliopsida</taxon>
        <taxon>eudicotyledons</taxon>
        <taxon>Gunneridae</taxon>
        <taxon>Pentapetalae</taxon>
        <taxon>rosids</taxon>
        <taxon>malvids</taxon>
        <taxon>Sapindales</taxon>
        <taxon>Rutaceae</taxon>
        <taxon>Aurantioideae</taxon>
        <taxon>Citrus</taxon>
    </lineage>
</organism>
<comment type="caution">
    <text evidence="1">The sequence shown here is derived from an EMBL/GenBank/DDBJ whole genome shotgun (WGS) entry which is preliminary data.</text>
</comment>